<feature type="region of interest" description="Disordered" evidence="1">
    <location>
        <begin position="1"/>
        <end position="41"/>
    </location>
</feature>
<feature type="transmembrane region" description="Helical" evidence="2">
    <location>
        <begin position="46"/>
        <end position="63"/>
    </location>
</feature>
<dbReference type="RefSeq" id="WP_309907611.1">
    <property type="nucleotide sequence ID" value="NZ_JAVDRF010000022.1"/>
</dbReference>
<dbReference type="Proteomes" id="UP001184230">
    <property type="component" value="Unassembled WGS sequence"/>
</dbReference>
<feature type="compositionally biased region" description="Basic and acidic residues" evidence="1">
    <location>
        <begin position="1"/>
        <end position="13"/>
    </location>
</feature>
<gene>
    <name evidence="3" type="ORF">J2739_005499</name>
</gene>
<name>A0ABU1NML4_9BURK</name>
<dbReference type="EMBL" id="JAVDRF010000022">
    <property type="protein sequence ID" value="MDR6539697.1"/>
    <property type="molecule type" value="Genomic_DNA"/>
</dbReference>
<organism evidence="3 4">
    <name type="scientific">Variovorax soli</name>
    <dbReference type="NCBI Taxonomy" id="376815"/>
    <lineage>
        <taxon>Bacteria</taxon>
        <taxon>Pseudomonadati</taxon>
        <taxon>Pseudomonadota</taxon>
        <taxon>Betaproteobacteria</taxon>
        <taxon>Burkholderiales</taxon>
        <taxon>Comamonadaceae</taxon>
        <taxon>Variovorax</taxon>
    </lineage>
</organism>
<reference evidence="3 4" key="1">
    <citation type="submission" date="2023-07" db="EMBL/GenBank/DDBJ databases">
        <title>Sorghum-associated microbial communities from plants grown in Nebraska, USA.</title>
        <authorList>
            <person name="Schachtman D."/>
        </authorList>
    </citation>
    <scope>NUCLEOTIDE SEQUENCE [LARGE SCALE GENOMIC DNA]</scope>
    <source>
        <strain evidence="3 4">DS1781</strain>
    </source>
</reference>
<evidence type="ECO:0000256" key="2">
    <source>
        <dbReference type="SAM" id="Phobius"/>
    </source>
</evidence>
<keyword evidence="2" id="KW-0472">Membrane</keyword>
<protein>
    <submittedName>
        <fullName evidence="3">Uncharacterized protein</fullName>
    </submittedName>
</protein>
<evidence type="ECO:0000313" key="3">
    <source>
        <dbReference type="EMBL" id="MDR6539697.1"/>
    </source>
</evidence>
<keyword evidence="2" id="KW-0812">Transmembrane</keyword>
<feature type="compositionally biased region" description="Basic and acidic residues" evidence="1">
    <location>
        <begin position="26"/>
        <end position="41"/>
    </location>
</feature>
<evidence type="ECO:0000313" key="4">
    <source>
        <dbReference type="Proteomes" id="UP001184230"/>
    </source>
</evidence>
<keyword evidence="2" id="KW-1133">Transmembrane helix</keyword>
<proteinExistence type="predicted"/>
<evidence type="ECO:0000256" key="1">
    <source>
        <dbReference type="SAM" id="MobiDB-lite"/>
    </source>
</evidence>
<keyword evidence="4" id="KW-1185">Reference proteome</keyword>
<accession>A0ABU1NML4</accession>
<sequence>MANDLSEHDRFAEELDLPPSQLEDALWDHPQEEERERNSGSWRRDLSFAALGTVVVLIALWVMW</sequence>
<comment type="caution">
    <text evidence="3">The sequence shown here is derived from an EMBL/GenBank/DDBJ whole genome shotgun (WGS) entry which is preliminary data.</text>
</comment>